<protein>
    <submittedName>
        <fullName evidence="2">Uncharacterized protein</fullName>
    </submittedName>
</protein>
<dbReference type="AlphaFoldDB" id="A0A0C2ZVE4"/>
<feature type="region of interest" description="Disordered" evidence="1">
    <location>
        <begin position="1"/>
        <end position="21"/>
    </location>
</feature>
<reference evidence="2 3" key="1">
    <citation type="submission" date="2014-04" db="EMBL/GenBank/DDBJ databases">
        <authorList>
            <consortium name="DOE Joint Genome Institute"/>
            <person name="Kuo A."/>
            <person name="Kohler A."/>
            <person name="Nagy L.G."/>
            <person name="Floudas D."/>
            <person name="Copeland A."/>
            <person name="Barry K.W."/>
            <person name="Cichocki N."/>
            <person name="Veneault-Fourrey C."/>
            <person name="LaButti K."/>
            <person name="Lindquist E.A."/>
            <person name="Lipzen A."/>
            <person name="Lundell T."/>
            <person name="Morin E."/>
            <person name="Murat C."/>
            <person name="Sun H."/>
            <person name="Tunlid A."/>
            <person name="Henrissat B."/>
            <person name="Grigoriev I.V."/>
            <person name="Hibbett D.S."/>
            <person name="Martin F."/>
            <person name="Nordberg H.P."/>
            <person name="Cantor M.N."/>
            <person name="Hua S.X."/>
        </authorList>
    </citation>
    <scope>NUCLEOTIDE SEQUENCE [LARGE SCALE GENOMIC DNA]</scope>
    <source>
        <strain evidence="2 3">Foug A</strain>
    </source>
</reference>
<dbReference type="InParanoid" id="A0A0C2ZVE4"/>
<dbReference type="HOGENOM" id="CLU_2062842_0_0_1"/>
<keyword evidence="3" id="KW-1185">Reference proteome</keyword>
<proteinExistence type="predicted"/>
<dbReference type="EMBL" id="KN822022">
    <property type="protein sequence ID" value="KIM65458.1"/>
    <property type="molecule type" value="Genomic_DNA"/>
</dbReference>
<evidence type="ECO:0000256" key="1">
    <source>
        <dbReference type="SAM" id="MobiDB-lite"/>
    </source>
</evidence>
<organism evidence="2 3">
    <name type="scientific">Scleroderma citrinum Foug A</name>
    <dbReference type="NCBI Taxonomy" id="1036808"/>
    <lineage>
        <taxon>Eukaryota</taxon>
        <taxon>Fungi</taxon>
        <taxon>Dikarya</taxon>
        <taxon>Basidiomycota</taxon>
        <taxon>Agaricomycotina</taxon>
        <taxon>Agaricomycetes</taxon>
        <taxon>Agaricomycetidae</taxon>
        <taxon>Boletales</taxon>
        <taxon>Sclerodermatineae</taxon>
        <taxon>Sclerodermataceae</taxon>
        <taxon>Scleroderma</taxon>
    </lineage>
</organism>
<accession>A0A0C2ZVE4</accession>
<gene>
    <name evidence="2" type="ORF">SCLCIDRAFT_469294</name>
</gene>
<feature type="compositionally biased region" description="Polar residues" evidence="1">
    <location>
        <begin position="1"/>
        <end position="11"/>
    </location>
</feature>
<dbReference type="Proteomes" id="UP000053989">
    <property type="component" value="Unassembled WGS sequence"/>
</dbReference>
<feature type="region of interest" description="Disordered" evidence="1">
    <location>
        <begin position="43"/>
        <end position="70"/>
    </location>
</feature>
<sequence length="119" mass="12602">MNLSQESSPSLTPGVASTPHASSDIVLGKWARFLPFKRSKRNIASSSVGARPSVQAKPPQALHESHDLHEGSTQAEVVATQHAAGFVGGTTLSQEDTTSSTYLQPLNTFNDTISDISRA</sequence>
<reference evidence="3" key="2">
    <citation type="submission" date="2015-01" db="EMBL/GenBank/DDBJ databases">
        <title>Evolutionary Origins and Diversification of the Mycorrhizal Mutualists.</title>
        <authorList>
            <consortium name="DOE Joint Genome Institute"/>
            <consortium name="Mycorrhizal Genomics Consortium"/>
            <person name="Kohler A."/>
            <person name="Kuo A."/>
            <person name="Nagy L.G."/>
            <person name="Floudas D."/>
            <person name="Copeland A."/>
            <person name="Barry K.W."/>
            <person name="Cichocki N."/>
            <person name="Veneault-Fourrey C."/>
            <person name="LaButti K."/>
            <person name="Lindquist E.A."/>
            <person name="Lipzen A."/>
            <person name="Lundell T."/>
            <person name="Morin E."/>
            <person name="Murat C."/>
            <person name="Riley R."/>
            <person name="Ohm R."/>
            <person name="Sun H."/>
            <person name="Tunlid A."/>
            <person name="Henrissat B."/>
            <person name="Grigoriev I.V."/>
            <person name="Hibbett D.S."/>
            <person name="Martin F."/>
        </authorList>
    </citation>
    <scope>NUCLEOTIDE SEQUENCE [LARGE SCALE GENOMIC DNA]</scope>
    <source>
        <strain evidence="3">Foug A</strain>
    </source>
</reference>
<evidence type="ECO:0000313" key="3">
    <source>
        <dbReference type="Proteomes" id="UP000053989"/>
    </source>
</evidence>
<evidence type="ECO:0000313" key="2">
    <source>
        <dbReference type="EMBL" id="KIM65458.1"/>
    </source>
</evidence>
<name>A0A0C2ZVE4_9AGAM</name>